<dbReference type="PANTHER" id="PTHR10887:SF495">
    <property type="entry name" value="HELICASE SENATAXIN ISOFORM X1-RELATED"/>
    <property type="match status" value="1"/>
</dbReference>
<evidence type="ECO:0000256" key="4">
    <source>
        <dbReference type="ARBA" id="ARBA00022801"/>
    </source>
</evidence>
<reference evidence="12 13" key="1">
    <citation type="journal article" date="2022" name="DNA Res.">
        <title>Genome analysis of five recently described species of the CUG-Ser clade uncovers Candida theae as a new hybrid lineage with pathogenic potential in the Candida parapsilosis species complex.</title>
        <authorList>
            <person name="Mixao V."/>
            <person name="Del Olmo V."/>
            <person name="Hegedusova E."/>
            <person name="Saus E."/>
            <person name="Pryszcz L."/>
            <person name="Cillingova A."/>
            <person name="Nosek J."/>
            <person name="Gabaldon T."/>
        </authorList>
    </citation>
    <scope>NUCLEOTIDE SEQUENCE [LARGE SCALE GENOMIC DNA]</scope>
    <source>
        <strain evidence="12 13">CBS 12239</strain>
    </source>
</reference>
<accession>A0AAD5G022</accession>
<evidence type="ECO:0000313" key="12">
    <source>
        <dbReference type="EMBL" id="KAI5963379.1"/>
    </source>
</evidence>
<dbReference type="Proteomes" id="UP001204833">
    <property type="component" value="Unassembled WGS sequence"/>
</dbReference>
<dbReference type="CDD" id="cd18042">
    <property type="entry name" value="DEXXQc_SETX"/>
    <property type="match status" value="1"/>
</dbReference>
<comment type="subcellular location">
    <subcellularLocation>
        <location evidence="1">Nucleus</location>
    </subcellularLocation>
</comment>
<dbReference type="CDD" id="cd18808">
    <property type="entry name" value="SF1_C_Upf1"/>
    <property type="match status" value="1"/>
</dbReference>
<feature type="coiled-coil region" evidence="9">
    <location>
        <begin position="1417"/>
        <end position="1468"/>
    </location>
</feature>
<evidence type="ECO:0000256" key="1">
    <source>
        <dbReference type="ARBA" id="ARBA00004123"/>
    </source>
</evidence>
<feature type="region of interest" description="Disordered" evidence="10">
    <location>
        <begin position="913"/>
        <end position="933"/>
    </location>
</feature>
<dbReference type="GO" id="GO:0003678">
    <property type="term" value="F:DNA helicase activity"/>
    <property type="evidence" value="ECO:0007669"/>
    <property type="project" value="UniProtKB-ARBA"/>
</dbReference>
<dbReference type="EMBL" id="JAIHNG010000062">
    <property type="protein sequence ID" value="KAI5963379.1"/>
    <property type="molecule type" value="Genomic_DNA"/>
</dbReference>
<keyword evidence="7" id="KW-0539">Nucleus</keyword>
<dbReference type="InterPro" id="IPR041679">
    <property type="entry name" value="DNA2/NAM7-like_C"/>
</dbReference>
<comment type="caution">
    <text evidence="12">The sequence shown here is derived from an EMBL/GenBank/DDBJ whole genome shotgun (WGS) entry which is preliminary data.</text>
</comment>
<evidence type="ECO:0000313" key="13">
    <source>
        <dbReference type="Proteomes" id="UP001204833"/>
    </source>
</evidence>
<keyword evidence="6 8" id="KW-0067">ATP-binding</keyword>
<dbReference type="GO" id="GO:0005524">
    <property type="term" value="F:ATP binding"/>
    <property type="evidence" value="ECO:0007669"/>
    <property type="project" value="UniProtKB-UniRule"/>
</dbReference>
<dbReference type="InterPro" id="IPR047187">
    <property type="entry name" value="SF1_C_Upf1"/>
</dbReference>
<evidence type="ECO:0000259" key="11">
    <source>
        <dbReference type="PROSITE" id="PS51198"/>
    </source>
</evidence>
<keyword evidence="3 8" id="KW-0547">Nucleotide-binding</keyword>
<dbReference type="InterPro" id="IPR024481">
    <property type="entry name" value="Helicase_Sen1_N"/>
</dbReference>
<sequence length="1954" mass="219625">MTGVSHEASSDDKEYEELTSLIRRSLDGASDASVHEQAITRSYSYLMQHTSTDHWFCNQRLYPIATYSLILFSFPNSSYGPDLQPSIVKCLSTCEKCLRYFSKGKAELRLSFAIKRKIPISNVQKFLDTITAWESSVLLPLIKTSYLKMESTGTDTDESLKIAIHWCMNNPDILRHFSAINDTFSSIVSRLIKQSDDCLPSGLLPGLVYLLFEGTTIDKSWVQRWIMKLRHNQVVYNTVRLNEAVIQEFSIHLYQIQDPSFYSDRNAIKFWENFNDLVDLVDDDAFETRVNQPKDIEVMSQYKNLRLYPATRLLANCLMSSLNEPLPILLKVLEKLLRRLNSRFWSLTGPINYSQILDCIKFNPAFCKLLLQASVDEHARTNWTLSDMLQWMSRMVESVPSSERESVCSKLGVFLLNFSSTDTASDQAMKRQTYLRNFGCKLFNRAFDFTDEGDLSDANYTVKLVSFRQSRARIDCVSEALVALAVNSKSEHAVELIGKCVRYDVAILGHNSVLLLEYKIPVLFDTFPLLWEAMAKSRINSDSKFAKEIIKSFQQLIVVVKFHPTKVEGVNKKISAAKEQHGKSLEVVIKYVNSIFGNISLAPQTVLKEIMVDSHSVNAVWSCIYSPLLSQSALELLSQVYDGSGRLECIEESLSCNFKLTLSAINFGLSTLTNLEAFEPTPKAVRITMDVVEALTDPLTSILSLPDIEGAYKEIEKFWSSSLLFLIMIYQKAMFWATKYHMHELVDFTRDTLDLSNQLLESFRPFSDAISPYADKKSASDLFAVFMDAFQYMVTWLKLGDTALLDSCVALVFKVFDLANDRNFVMEDSIIQKLANFGVKAKKFNNKLKEEQRNEIISRARSVNESLVNKIVEEANAKESPDVEFVKDVSPTTASKFRASSKQQQTLARFGHISKEPPVAPPPPPPPKEVKGLNSLDNIRKELNNSRGAAAKTGKVPMHAPAPPRPAGFNSKKAPPVVGRSLNTLRQKKVTSDSSDDEEDIDTSDLFVTKKKVSKITEVDLNGKVISSIDRMPRKRVSAEKSEKEKMRSRLNVDLKPLYLTILQWNYNFRNDYPTNDKSAYAKVKESYKDVKEYVSTMEPLFMLECWQSIQAARDTADEDPFEIVVGTRTSVDGFFDVFTSMSKKTIENRKLTESDLLVIACDNESVIQTKDRRNYLKSPATPCCLAKIKEIKYVNPEYSDVTLRIAKTSPIAGLLTPKGTIIGMKVIQMITAEREYSSLHGLQYYDLVDSIISATPTIPKNVDDKDVEHTHKLYDVNLSQARAIIGSYQSEGFSLIQGPPGTGKTKTILGIVGYSLSQGSNEKAIETPSKLPSPSSKGKILICAPSNAAVDELVLRLRNGVRNSKGEHMPLKVVRLGRSDAINPAVKDLTLEELVDKELQSKQSEVVTDPNLRPELTKKTQEKDRLRARLNDETMDMKERDRVQQKLREINRERSELAKKLDQQREQTSIAYRNREIDRRNIQAKILSEANILCATLSGSAHDLVANLSATFDQVIIDEACQCLESAAIIPLRYGCKKCIMVGDPKQLPPTVLSQSAASFNYDQSLFVRMQKNYPESVYLLNTQYRMHPMISRFPSAEFYQSKLIDGPGMEEKNTRPWHSVEPLSPYRFFDIVSRHERNELSRSFFNTEEAKVCLQLVQKMMTMIPQGEIAGKIGIISPYKEQIRTIKGVFERAYGRLIFNEIDFNTVDGFQGQEKEIIIMSCVRASSSGSVGFLSDIRRMNVALTRACTTLWILGNKSSLERDTVWKRLIQDAENRKAISKAHSGFLSNYVATSSFNPLDKLPKRPQMDGQRSENKKQKTDGGQSSSRKLNGAAPALPKYSSPHAVGSTKHIVPSSSGVLPVRPGGTSPAVVKESNVATIASPVTAKPPERQPTKYKVVDGGGGTTASHGPQPALSGNLPKRPLDPTSSGVVLPPKPKTPSMFIKRRPPPRH</sequence>
<proteinExistence type="inferred from homology"/>
<dbReference type="FunFam" id="3.40.50.300:FF:000326">
    <property type="entry name" value="P-loop containing nucleoside triphosphate hydrolase"/>
    <property type="match status" value="1"/>
</dbReference>
<dbReference type="FunFam" id="3.40.50.300:FF:001152">
    <property type="entry name" value="tRNA-splicing endonuclease, putative"/>
    <property type="match status" value="1"/>
</dbReference>
<dbReference type="Pfam" id="PF13086">
    <property type="entry name" value="AAA_11"/>
    <property type="match status" value="1"/>
</dbReference>
<dbReference type="Pfam" id="PF13087">
    <property type="entry name" value="AAA_12"/>
    <property type="match status" value="1"/>
</dbReference>
<dbReference type="PANTHER" id="PTHR10887">
    <property type="entry name" value="DNA2/NAM7 HELICASE FAMILY"/>
    <property type="match status" value="1"/>
</dbReference>
<protein>
    <submittedName>
        <fullName evidence="12">SEN1</fullName>
    </submittedName>
</protein>
<dbReference type="GO" id="GO:0005694">
    <property type="term" value="C:chromosome"/>
    <property type="evidence" value="ECO:0007669"/>
    <property type="project" value="UniProtKB-ARBA"/>
</dbReference>
<evidence type="ECO:0000256" key="8">
    <source>
        <dbReference type="PROSITE-ProRule" id="PRU00560"/>
    </source>
</evidence>
<evidence type="ECO:0000256" key="6">
    <source>
        <dbReference type="ARBA" id="ARBA00022840"/>
    </source>
</evidence>
<dbReference type="Pfam" id="PF12726">
    <property type="entry name" value="SEN1_N"/>
    <property type="match status" value="1"/>
</dbReference>
<comment type="similarity">
    <text evidence="2">Belongs to the DNA2/NAM7 helicase family.</text>
</comment>
<evidence type="ECO:0000256" key="3">
    <source>
        <dbReference type="ARBA" id="ARBA00022741"/>
    </source>
</evidence>
<dbReference type="GO" id="GO:0016604">
    <property type="term" value="C:nuclear body"/>
    <property type="evidence" value="ECO:0007669"/>
    <property type="project" value="TreeGrafter"/>
</dbReference>
<dbReference type="RefSeq" id="XP_051610201.1">
    <property type="nucleotide sequence ID" value="XM_051750443.1"/>
</dbReference>
<feature type="compositionally biased region" description="Pro residues" evidence="10">
    <location>
        <begin position="918"/>
        <end position="927"/>
    </location>
</feature>
<dbReference type="InterPro" id="IPR027417">
    <property type="entry name" value="P-loop_NTPase"/>
</dbReference>
<keyword evidence="5 8" id="KW-0347">Helicase</keyword>
<feature type="domain" description="UvrD-like helicase ATP-binding" evidence="11">
    <location>
        <begin position="1278"/>
        <end position="1589"/>
    </location>
</feature>
<keyword evidence="4 8" id="KW-0378">Hydrolase</keyword>
<dbReference type="InterPro" id="IPR045055">
    <property type="entry name" value="DNA2/NAM7-like"/>
</dbReference>
<dbReference type="GeneID" id="76149316"/>
<feature type="region of interest" description="Disordered" evidence="10">
    <location>
        <begin position="1887"/>
        <end position="1954"/>
    </location>
</feature>
<dbReference type="InterPro" id="IPR044340">
    <property type="entry name" value="Helicase_Sen1_1B_dom"/>
</dbReference>
<dbReference type="Gene3D" id="3.40.50.300">
    <property type="entry name" value="P-loop containing nucleotide triphosphate hydrolases"/>
    <property type="match status" value="2"/>
</dbReference>
<dbReference type="Pfam" id="PF23576">
    <property type="entry name" value="SEN1_barrel"/>
    <property type="match status" value="1"/>
</dbReference>
<dbReference type="GO" id="GO:0016787">
    <property type="term" value="F:hydrolase activity"/>
    <property type="evidence" value="ECO:0007669"/>
    <property type="project" value="UniProtKB-UniRule"/>
</dbReference>
<feature type="compositionally biased region" description="Basic and acidic residues" evidence="10">
    <location>
        <begin position="1803"/>
        <end position="1822"/>
    </location>
</feature>
<feature type="region of interest" description="Disordered" evidence="10">
    <location>
        <begin position="948"/>
        <end position="977"/>
    </location>
</feature>
<dbReference type="PROSITE" id="PS51198">
    <property type="entry name" value="UVRD_HELICASE_ATP_BIND"/>
    <property type="match status" value="1"/>
</dbReference>
<evidence type="ECO:0000256" key="7">
    <source>
        <dbReference type="ARBA" id="ARBA00023242"/>
    </source>
</evidence>
<evidence type="ECO:0000256" key="5">
    <source>
        <dbReference type="ARBA" id="ARBA00022806"/>
    </source>
</evidence>
<dbReference type="GO" id="GO:0001147">
    <property type="term" value="F:transcription termination site sequence-specific DNA binding"/>
    <property type="evidence" value="ECO:0007669"/>
    <property type="project" value="TreeGrafter"/>
</dbReference>
<keyword evidence="9" id="KW-0175">Coiled coil</keyword>
<dbReference type="CDD" id="cd21408">
    <property type="entry name" value="1B_Sen1p-like"/>
    <property type="match status" value="1"/>
</dbReference>
<dbReference type="InterPro" id="IPR041677">
    <property type="entry name" value="DNA2/NAM7_AAA_11"/>
</dbReference>
<gene>
    <name evidence="12" type="ORF">KGF57_001257</name>
</gene>
<evidence type="ECO:0000256" key="2">
    <source>
        <dbReference type="ARBA" id="ARBA00007913"/>
    </source>
</evidence>
<name>A0AAD5G022_9ASCO</name>
<feature type="binding site" evidence="8">
    <location>
        <begin position="1299"/>
        <end position="1306"/>
    </location>
    <ligand>
        <name>ATP</name>
        <dbReference type="ChEBI" id="CHEBI:30616"/>
    </ligand>
</feature>
<evidence type="ECO:0000256" key="10">
    <source>
        <dbReference type="SAM" id="MobiDB-lite"/>
    </source>
</evidence>
<keyword evidence="13" id="KW-1185">Reference proteome</keyword>
<dbReference type="SUPFAM" id="SSF52540">
    <property type="entry name" value="P-loop containing nucleoside triphosphate hydrolases"/>
    <property type="match status" value="1"/>
</dbReference>
<dbReference type="InterPro" id="IPR014016">
    <property type="entry name" value="UvrD-like_ATP-bd"/>
</dbReference>
<organism evidence="12 13">
    <name type="scientific">Candida theae</name>
    <dbReference type="NCBI Taxonomy" id="1198502"/>
    <lineage>
        <taxon>Eukaryota</taxon>
        <taxon>Fungi</taxon>
        <taxon>Dikarya</taxon>
        <taxon>Ascomycota</taxon>
        <taxon>Saccharomycotina</taxon>
        <taxon>Pichiomycetes</taxon>
        <taxon>Debaryomycetaceae</taxon>
        <taxon>Candida/Lodderomyces clade</taxon>
        <taxon>Candida</taxon>
    </lineage>
</organism>
<feature type="region of interest" description="Disordered" evidence="10">
    <location>
        <begin position="1799"/>
        <end position="1872"/>
    </location>
</feature>
<dbReference type="GO" id="GO:0006369">
    <property type="term" value="P:termination of RNA polymerase II transcription"/>
    <property type="evidence" value="ECO:0007669"/>
    <property type="project" value="TreeGrafter"/>
</dbReference>
<dbReference type="InterPro" id="IPR056474">
    <property type="entry name" value="SEN1_barrel"/>
</dbReference>
<evidence type="ECO:0000256" key="9">
    <source>
        <dbReference type="SAM" id="Coils"/>
    </source>
</evidence>